<dbReference type="EMBL" id="CP017708">
    <property type="protein sequence ID" value="AOY79741.2"/>
    <property type="molecule type" value="Genomic_DNA"/>
</dbReference>
<organism evidence="1 2">
    <name type="scientific">Moorena producens (strain JHB)</name>
    <dbReference type="NCBI Taxonomy" id="1454205"/>
    <lineage>
        <taxon>Bacteria</taxon>
        <taxon>Bacillati</taxon>
        <taxon>Cyanobacteriota</taxon>
        <taxon>Cyanophyceae</taxon>
        <taxon>Coleofasciculales</taxon>
        <taxon>Coleofasciculaceae</taxon>
        <taxon>Moorena</taxon>
    </lineage>
</organism>
<gene>
    <name evidence="1" type="ORF">BJP36_07185</name>
</gene>
<reference evidence="2" key="1">
    <citation type="submission" date="2016-10" db="EMBL/GenBank/DDBJ databases">
        <title>Comparative genomics uncovers the prolific and rare metabolic potential of the cyanobacterial genus Moorea.</title>
        <authorList>
            <person name="Leao T."/>
            <person name="Castelao G."/>
            <person name="Korobeynikov A."/>
            <person name="Monroe E.A."/>
            <person name="Podell S."/>
            <person name="Glukhov E."/>
            <person name="Allen E."/>
            <person name="Gerwick W.H."/>
            <person name="Gerwick L."/>
        </authorList>
    </citation>
    <scope>NUCLEOTIDE SEQUENCE [LARGE SCALE GENOMIC DNA]</scope>
    <source>
        <strain evidence="2">JHB</strain>
    </source>
</reference>
<accession>A0A1D9FWM2</accession>
<evidence type="ECO:0000313" key="1">
    <source>
        <dbReference type="EMBL" id="AOY79741.2"/>
    </source>
</evidence>
<evidence type="ECO:0000313" key="2">
    <source>
        <dbReference type="Proteomes" id="UP000176944"/>
    </source>
</evidence>
<proteinExistence type="predicted"/>
<sequence>MMIPADVSELKEAFHQHLTAHRSVTGSSSYLLLFYAAECGLKSIYLRRNNLRTTKSFQYPIKNHGHNLDSWCKELVIPASQFTFKTQTKNKLTPSFDLACGGSSRNIGAAHQAWRYGITIKKEDEEYLIDWLYQLCNWIKENI</sequence>
<dbReference type="AlphaFoldDB" id="A0A1D9FWM2"/>
<protein>
    <submittedName>
        <fullName evidence="1">Uncharacterized protein</fullName>
    </submittedName>
</protein>
<name>A0A1D9FWM2_MOOP1</name>
<dbReference type="Proteomes" id="UP000176944">
    <property type="component" value="Chromosome"/>
</dbReference>